<dbReference type="EMBL" id="JYIJ01000012">
    <property type="protein sequence ID" value="KWX05391.1"/>
    <property type="molecule type" value="Genomic_DNA"/>
</dbReference>
<dbReference type="AlphaFoldDB" id="A0A132N5F6"/>
<dbReference type="GO" id="GO:0008080">
    <property type="term" value="F:N-acetyltransferase activity"/>
    <property type="evidence" value="ECO:0007669"/>
    <property type="project" value="InterPro"/>
</dbReference>
<dbReference type="Gene3D" id="3.40.630.30">
    <property type="match status" value="1"/>
</dbReference>
<dbReference type="GO" id="GO:0003700">
    <property type="term" value="F:DNA-binding transcription factor activity"/>
    <property type="evidence" value="ECO:0007669"/>
    <property type="project" value="InterPro"/>
</dbReference>
<sequence length="305" mass="34862">MEERVDAVRAFTRFYTNLTGVLREGLLHTPYSLTEARVIFELAQRDATEIATLRRTLDIDSGYLSRILARFAADGLIAKERSRTDARRQVIRLTGQGRAAFELLDTRSAEQFRTLLARLPEEEQRRLVTAMGTIRQILEGAPRAGAFVLRPLGPGDLGWVVYRHGVLYAEEYGWDETFEALVARIVADYVDHHDPQRENAWIAEVDGEPAGCVFCVKQDDTTAKLRLLLVEPRFRGMGIGSRLVEECIRFARRAGYREMVLWTNDVLVQARRIYERAGFELVEEEKHHSFGQDLVGQTWRRALAP</sequence>
<evidence type="ECO:0000256" key="1">
    <source>
        <dbReference type="ARBA" id="ARBA00022679"/>
    </source>
</evidence>
<evidence type="ECO:0000259" key="2">
    <source>
        <dbReference type="PROSITE" id="PS50995"/>
    </source>
</evidence>
<dbReference type="Gene3D" id="1.10.10.10">
    <property type="entry name" value="Winged helix-like DNA-binding domain superfamily/Winged helix DNA-binding domain"/>
    <property type="match status" value="1"/>
</dbReference>
<dbReference type="InterPro" id="IPR000182">
    <property type="entry name" value="GNAT_dom"/>
</dbReference>
<protein>
    <submittedName>
        <fullName evidence="4">MarR family transcriptional regulator</fullName>
    </submittedName>
</protein>
<evidence type="ECO:0000313" key="4">
    <source>
        <dbReference type="EMBL" id="KWX05391.1"/>
    </source>
</evidence>
<dbReference type="CDD" id="cd04301">
    <property type="entry name" value="NAT_SF"/>
    <property type="match status" value="1"/>
</dbReference>
<reference evidence="6" key="1">
    <citation type="submission" date="2015-02" db="EMBL/GenBank/DDBJ databases">
        <title>Physiological reanalysis, assessment of diazotrophy, and genome sequences of multiple isolates of Streptomyces thermoautotrophicus.</title>
        <authorList>
            <person name="MacKellar D.C."/>
            <person name="Lieber L."/>
            <person name="Norman J."/>
            <person name="Bolger A."/>
            <person name="Tobin C."/>
            <person name="Murray J.W."/>
            <person name="Friesen M."/>
            <person name="Prell J."/>
        </authorList>
    </citation>
    <scope>NUCLEOTIDE SEQUENCE [LARGE SCALE GENOMIC DNA]</scope>
    <source>
        <strain evidence="6">UBT1</strain>
    </source>
</reference>
<dbReference type="PANTHER" id="PTHR13947:SF37">
    <property type="entry name" value="LD18367P"/>
    <property type="match status" value="1"/>
</dbReference>
<dbReference type="EMBL" id="JYIK01000769">
    <property type="protein sequence ID" value="KWX09614.1"/>
    <property type="molecule type" value="Genomic_DNA"/>
</dbReference>
<dbReference type="Proteomes" id="UP000070598">
    <property type="component" value="Unassembled WGS sequence"/>
</dbReference>
<evidence type="ECO:0000313" key="7">
    <source>
        <dbReference type="Proteomes" id="UP000070659"/>
    </source>
</evidence>
<dbReference type="PANTHER" id="PTHR13947">
    <property type="entry name" value="GNAT FAMILY N-ACETYLTRANSFERASE"/>
    <property type="match status" value="1"/>
</dbReference>
<keyword evidence="1" id="KW-0808">Transferase</keyword>
<gene>
    <name evidence="4" type="ORF">TH66_03645</name>
    <name evidence="5" type="ORF">TR74_08540</name>
</gene>
<dbReference type="SUPFAM" id="SSF46785">
    <property type="entry name" value="Winged helix' DNA-binding domain"/>
    <property type="match status" value="1"/>
</dbReference>
<feature type="domain" description="N-acetyltransferase" evidence="3">
    <location>
        <begin position="147"/>
        <end position="301"/>
    </location>
</feature>
<dbReference type="InterPro" id="IPR036390">
    <property type="entry name" value="WH_DNA-bd_sf"/>
</dbReference>
<dbReference type="Proteomes" id="UP000070659">
    <property type="component" value="Unassembled WGS sequence"/>
</dbReference>
<dbReference type="InterPro" id="IPR036388">
    <property type="entry name" value="WH-like_DNA-bd_sf"/>
</dbReference>
<name>A0A132N5F6_9ACTN</name>
<evidence type="ECO:0000313" key="6">
    <source>
        <dbReference type="Proteomes" id="UP000070598"/>
    </source>
</evidence>
<dbReference type="PROSITE" id="PS51186">
    <property type="entry name" value="GNAT"/>
    <property type="match status" value="1"/>
</dbReference>
<dbReference type="SUPFAM" id="SSF55729">
    <property type="entry name" value="Acyl-CoA N-acyltransferases (Nat)"/>
    <property type="match status" value="1"/>
</dbReference>
<dbReference type="Pfam" id="PF12802">
    <property type="entry name" value="MarR_2"/>
    <property type="match status" value="1"/>
</dbReference>
<feature type="domain" description="HTH marR-type" evidence="2">
    <location>
        <begin position="4"/>
        <end position="136"/>
    </location>
</feature>
<dbReference type="InterPro" id="IPR050769">
    <property type="entry name" value="NAT_camello-type"/>
</dbReference>
<dbReference type="InterPro" id="IPR000835">
    <property type="entry name" value="HTH_MarR-typ"/>
</dbReference>
<dbReference type="SMART" id="SM00347">
    <property type="entry name" value="HTH_MARR"/>
    <property type="match status" value="1"/>
</dbReference>
<dbReference type="PROSITE" id="PS50995">
    <property type="entry name" value="HTH_MARR_2"/>
    <property type="match status" value="1"/>
</dbReference>
<dbReference type="InterPro" id="IPR016181">
    <property type="entry name" value="Acyl_CoA_acyltransferase"/>
</dbReference>
<evidence type="ECO:0000313" key="5">
    <source>
        <dbReference type="EMBL" id="KWX09614.1"/>
    </source>
</evidence>
<reference evidence="4 7" key="2">
    <citation type="submission" date="2015-02" db="EMBL/GenBank/DDBJ databases">
        <title>Physiological reanalysis, assessment of diazotrophy, and genome sequences of multiple isolates of Streptomyces thermoautotrophicus.</title>
        <authorList>
            <person name="MacKellar D.C."/>
            <person name="Lieber L."/>
            <person name="Norman J."/>
            <person name="Bolger A."/>
            <person name="Tobin C."/>
            <person name="Murray J.W."/>
            <person name="Prell J."/>
        </authorList>
    </citation>
    <scope>NUCLEOTIDE SEQUENCE [LARGE SCALE GENOMIC DNA]</scope>
    <source>
        <strain evidence="4 7">UBT1</strain>
    </source>
</reference>
<dbReference type="Pfam" id="PF00583">
    <property type="entry name" value="Acetyltransf_1"/>
    <property type="match status" value="1"/>
</dbReference>
<dbReference type="PATRIC" id="fig|1469144.8.peg.4903"/>
<organism evidence="4 7">
    <name type="scientific">Carbonactinospora thermoautotrophica</name>
    <dbReference type="NCBI Taxonomy" id="1469144"/>
    <lineage>
        <taxon>Bacteria</taxon>
        <taxon>Bacillati</taxon>
        <taxon>Actinomycetota</taxon>
        <taxon>Actinomycetes</taxon>
        <taxon>Kitasatosporales</taxon>
        <taxon>Carbonactinosporaceae</taxon>
        <taxon>Carbonactinospora</taxon>
    </lineage>
</organism>
<evidence type="ECO:0000259" key="3">
    <source>
        <dbReference type="PROSITE" id="PS51186"/>
    </source>
</evidence>
<comment type="caution">
    <text evidence="4">The sequence shown here is derived from an EMBL/GenBank/DDBJ whole genome shotgun (WGS) entry which is preliminary data.</text>
</comment>
<proteinExistence type="predicted"/>
<accession>A0A132N5F6</accession>